<dbReference type="Gene3D" id="2.40.50.140">
    <property type="entry name" value="Nucleic acid-binding proteins"/>
    <property type="match status" value="1"/>
</dbReference>
<evidence type="ECO:0000256" key="8">
    <source>
        <dbReference type="ARBA" id="ARBA00022840"/>
    </source>
</evidence>
<evidence type="ECO:0000256" key="12">
    <source>
        <dbReference type="ARBA" id="ARBA00023306"/>
    </source>
</evidence>
<dbReference type="Pfam" id="PF04675">
    <property type="entry name" value="DNA_ligase_A_N"/>
    <property type="match status" value="1"/>
</dbReference>
<dbReference type="Proteomes" id="UP000292120">
    <property type="component" value="Unassembled WGS sequence"/>
</dbReference>
<organism evidence="15 16">
    <name type="scientific">Aquabacterium lacunae</name>
    <dbReference type="NCBI Taxonomy" id="2528630"/>
    <lineage>
        <taxon>Bacteria</taxon>
        <taxon>Pseudomonadati</taxon>
        <taxon>Pseudomonadota</taxon>
        <taxon>Betaproteobacteria</taxon>
        <taxon>Burkholderiales</taxon>
        <taxon>Aquabacterium</taxon>
    </lineage>
</organism>
<accession>A0A4V2JFX1</accession>
<dbReference type="SUPFAM" id="SSF50249">
    <property type="entry name" value="Nucleic acid-binding proteins"/>
    <property type="match status" value="1"/>
</dbReference>
<feature type="domain" description="ATP-dependent DNA ligase family profile" evidence="14">
    <location>
        <begin position="343"/>
        <end position="468"/>
    </location>
</feature>
<gene>
    <name evidence="15" type="ORF">EYS42_07295</name>
</gene>
<dbReference type="Pfam" id="PF04679">
    <property type="entry name" value="DNA_ligase_A_C"/>
    <property type="match status" value="1"/>
</dbReference>
<reference evidence="15 16" key="1">
    <citation type="submission" date="2019-02" db="EMBL/GenBank/DDBJ databases">
        <title>Aquabacterium sp. strain KMB7.</title>
        <authorList>
            <person name="Chen W.-M."/>
        </authorList>
    </citation>
    <scope>NUCLEOTIDE SEQUENCE [LARGE SCALE GENOMIC DNA]</scope>
    <source>
        <strain evidence="15 16">KMB7</strain>
    </source>
</reference>
<dbReference type="GO" id="GO:0006260">
    <property type="term" value="P:DNA replication"/>
    <property type="evidence" value="ECO:0007669"/>
    <property type="project" value="UniProtKB-KW"/>
</dbReference>
<dbReference type="Gene3D" id="1.10.3260.10">
    <property type="entry name" value="DNA ligase, ATP-dependent, N-terminal domain"/>
    <property type="match status" value="1"/>
</dbReference>
<evidence type="ECO:0000259" key="14">
    <source>
        <dbReference type="PROSITE" id="PS50160"/>
    </source>
</evidence>
<dbReference type="Pfam" id="PF01068">
    <property type="entry name" value="DNA_ligase_A_M"/>
    <property type="match status" value="1"/>
</dbReference>
<evidence type="ECO:0000256" key="13">
    <source>
        <dbReference type="ARBA" id="ARBA00034003"/>
    </source>
</evidence>
<dbReference type="InterPro" id="IPR050191">
    <property type="entry name" value="ATP-dep_DNA_ligase"/>
</dbReference>
<keyword evidence="4" id="KW-0235">DNA replication</keyword>
<comment type="catalytic activity">
    <reaction evidence="13">
        <text>ATP + (deoxyribonucleotide)n-3'-hydroxyl + 5'-phospho-(deoxyribonucleotide)m = (deoxyribonucleotide)n+m + AMP + diphosphate.</text>
        <dbReference type="EC" id="6.5.1.1"/>
    </reaction>
</comment>
<dbReference type="EMBL" id="SIXI01000002">
    <property type="protein sequence ID" value="TBO32956.1"/>
    <property type="molecule type" value="Genomic_DNA"/>
</dbReference>
<evidence type="ECO:0000256" key="10">
    <source>
        <dbReference type="ARBA" id="ARBA00023172"/>
    </source>
</evidence>
<keyword evidence="9" id="KW-0460">Magnesium</keyword>
<dbReference type="InterPro" id="IPR036599">
    <property type="entry name" value="DNA_ligase_N_sf"/>
</dbReference>
<comment type="caution">
    <text evidence="15">The sequence shown here is derived from an EMBL/GenBank/DDBJ whole genome shotgun (WGS) entry which is preliminary data.</text>
</comment>
<proteinExistence type="predicted"/>
<dbReference type="SUPFAM" id="SSF56091">
    <property type="entry name" value="DNA ligase/mRNA capping enzyme, catalytic domain"/>
    <property type="match status" value="1"/>
</dbReference>
<dbReference type="GO" id="GO:0051301">
    <property type="term" value="P:cell division"/>
    <property type="evidence" value="ECO:0007669"/>
    <property type="project" value="UniProtKB-KW"/>
</dbReference>
<evidence type="ECO:0000256" key="5">
    <source>
        <dbReference type="ARBA" id="ARBA00022723"/>
    </source>
</evidence>
<dbReference type="OrthoDB" id="9767858at2"/>
<dbReference type="InterPro" id="IPR012309">
    <property type="entry name" value="DNA_ligase_ATP-dep_C"/>
</dbReference>
<evidence type="ECO:0000313" key="16">
    <source>
        <dbReference type="Proteomes" id="UP000292120"/>
    </source>
</evidence>
<evidence type="ECO:0000256" key="6">
    <source>
        <dbReference type="ARBA" id="ARBA00022741"/>
    </source>
</evidence>
<keyword evidence="6" id="KW-0547">Nucleotide-binding</keyword>
<dbReference type="InterPro" id="IPR012340">
    <property type="entry name" value="NA-bd_OB-fold"/>
</dbReference>
<evidence type="ECO:0000256" key="1">
    <source>
        <dbReference type="ARBA" id="ARBA00012727"/>
    </source>
</evidence>
<dbReference type="AlphaFoldDB" id="A0A4V2JFX1"/>
<evidence type="ECO:0000256" key="9">
    <source>
        <dbReference type="ARBA" id="ARBA00022842"/>
    </source>
</evidence>
<sequence>MRLFARLFTELDETTSTLAKVEALKRYLQQAEPADAAWALYFLAGGKPRRTVSTGLIRQWAAQGAGLDDWLFEASYQAVGDLAETIAHVLPHAPPTEPDALGLADWMHQRLLPMRQWPAEEQARQLMTWLRPMDWASRFLLIKLVGGGFRVGVSKLLVTRALAEHAGLPATVVAQRMMGYTDARRPPTAEALQALCAPLACGPEGQPLPEALGTQPNPFFLAQPWPNDSDLGPASDWMAEWKFDGIRAQIVRRDGQTAVWSRGEELLTERFPDLVARTTGWPDGTVVDGELVVRATTAPSPTALTLTDPHGQPWQVAPFSVLQTRITRQQLPARLLQTQPADFIAYDLLQWQGQDLRPHPQHLRHHRLREEAAPALGLTVSPPVLPAAREPTWPKLAEARLQARTLGVEGLMLKHRDGAYGQGRTRSGGPWYKWKLDPLTVDAVLIYAQAGHGRRASLYTDYTFAVWSRPPEGPAAVQAVQEAIARREPPQPGGLQLVTFAKAYSGLSDDEIKALDTIIRRDTVDKFGPVRSVRPTQVFEIGFEGLQASGRHKSGVAVRFPRILRWRHDKPLHEADTLDNLQTLARQNGLHSLDKTQ</sequence>
<evidence type="ECO:0000256" key="4">
    <source>
        <dbReference type="ARBA" id="ARBA00022705"/>
    </source>
</evidence>
<keyword evidence="7" id="KW-0227">DNA damage</keyword>
<dbReference type="PANTHER" id="PTHR45674:SF13">
    <property type="entry name" value="DNA LIGASE-RELATED"/>
    <property type="match status" value="1"/>
</dbReference>
<dbReference type="NCBIfam" id="TIGR04120">
    <property type="entry name" value="DNA_lig_bact"/>
    <property type="match status" value="1"/>
</dbReference>
<evidence type="ECO:0000256" key="2">
    <source>
        <dbReference type="ARBA" id="ARBA00022598"/>
    </source>
</evidence>
<keyword evidence="11" id="KW-0234">DNA repair</keyword>
<dbReference type="NCBIfam" id="NF006701">
    <property type="entry name" value="PRK09247.1"/>
    <property type="match status" value="1"/>
</dbReference>
<dbReference type="InterPro" id="IPR012310">
    <property type="entry name" value="DNA_ligase_ATP-dep_cent"/>
</dbReference>
<dbReference type="InterPro" id="IPR016059">
    <property type="entry name" value="DNA_ligase_ATP-dep_CS"/>
</dbReference>
<dbReference type="GO" id="GO:0006310">
    <property type="term" value="P:DNA recombination"/>
    <property type="evidence" value="ECO:0007669"/>
    <property type="project" value="UniProtKB-KW"/>
</dbReference>
<dbReference type="RefSeq" id="WP_130967218.1">
    <property type="nucleotide sequence ID" value="NZ_SIXI01000002.1"/>
</dbReference>
<keyword evidence="5" id="KW-0479">Metal-binding</keyword>
<dbReference type="CDD" id="cd07972">
    <property type="entry name" value="OBF_DNA_ligase_Arch_LigB"/>
    <property type="match status" value="1"/>
</dbReference>
<dbReference type="GO" id="GO:0005524">
    <property type="term" value="F:ATP binding"/>
    <property type="evidence" value="ECO:0007669"/>
    <property type="project" value="UniProtKB-KW"/>
</dbReference>
<evidence type="ECO:0000313" key="15">
    <source>
        <dbReference type="EMBL" id="TBO32956.1"/>
    </source>
</evidence>
<keyword evidence="2 15" id="KW-0436">Ligase</keyword>
<dbReference type="InterPro" id="IPR012308">
    <property type="entry name" value="DNA_ligase_ATP-dep_N"/>
</dbReference>
<dbReference type="GO" id="GO:0006281">
    <property type="term" value="P:DNA repair"/>
    <property type="evidence" value="ECO:0007669"/>
    <property type="project" value="UniProtKB-KW"/>
</dbReference>
<dbReference type="PANTHER" id="PTHR45674">
    <property type="entry name" value="DNA LIGASE 1/3 FAMILY MEMBER"/>
    <property type="match status" value="1"/>
</dbReference>
<dbReference type="GO" id="GO:0046872">
    <property type="term" value="F:metal ion binding"/>
    <property type="evidence" value="ECO:0007669"/>
    <property type="project" value="UniProtKB-KW"/>
</dbReference>
<keyword evidence="3" id="KW-0132">Cell division</keyword>
<evidence type="ECO:0000256" key="11">
    <source>
        <dbReference type="ARBA" id="ARBA00023204"/>
    </source>
</evidence>
<dbReference type="PROSITE" id="PS50160">
    <property type="entry name" value="DNA_LIGASE_A3"/>
    <property type="match status" value="1"/>
</dbReference>
<keyword evidence="8" id="KW-0067">ATP-binding</keyword>
<name>A0A4V2JFX1_9BURK</name>
<protein>
    <recommendedName>
        <fullName evidence="1">DNA ligase (ATP)</fullName>
        <ecNumber evidence="1">6.5.1.1</ecNumber>
    </recommendedName>
</protein>
<keyword evidence="12" id="KW-0131">Cell cycle</keyword>
<dbReference type="GO" id="GO:0003677">
    <property type="term" value="F:DNA binding"/>
    <property type="evidence" value="ECO:0007669"/>
    <property type="project" value="InterPro"/>
</dbReference>
<evidence type="ECO:0000256" key="3">
    <source>
        <dbReference type="ARBA" id="ARBA00022618"/>
    </source>
</evidence>
<evidence type="ECO:0000256" key="7">
    <source>
        <dbReference type="ARBA" id="ARBA00022763"/>
    </source>
</evidence>
<dbReference type="SUPFAM" id="SSF117018">
    <property type="entry name" value="ATP-dependent DNA ligase DNA-binding domain"/>
    <property type="match status" value="1"/>
</dbReference>
<keyword evidence="16" id="KW-1185">Reference proteome</keyword>
<dbReference type="PROSITE" id="PS00697">
    <property type="entry name" value="DNA_LIGASE_A1"/>
    <property type="match status" value="1"/>
</dbReference>
<dbReference type="InterPro" id="IPR026333">
    <property type="entry name" value="ATP_dep_DNA_lig_pp_1105_fam"/>
</dbReference>
<keyword evidence="10" id="KW-0233">DNA recombination</keyword>
<dbReference type="Gene3D" id="3.30.470.30">
    <property type="entry name" value="DNA ligase/mRNA capping enzyme"/>
    <property type="match status" value="1"/>
</dbReference>
<dbReference type="EC" id="6.5.1.1" evidence="1"/>
<dbReference type="GO" id="GO:0003910">
    <property type="term" value="F:DNA ligase (ATP) activity"/>
    <property type="evidence" value="ECO:0007669"/>
    <property type="project" value="UniProtKB-EC"/>
</dbReference>